<keyword evidence="1" id="KW-0812">Transmembrane</keyword>
<keyword evidence="1" id="KW-1133">Transmembrane helix</keyword>
<protein>
    <submittedName>
        <fullName evidence="3">Papain-like cysteine protease family protein</fullName>
    </submittedName>
</protein>
<evidence type="ECO:0000256" key="1">
    <source>
        <dbReference type="SAM" id="Phobius"/>
    </source>
</evidence>
<dbReference type="Pfam" id="PF13529">
    <property type="entry name" value="Peptidase_C39_2"/>
    <property type="match status" value="1"/>
</dbReference>
<evidence type="ECO:0000313" key="4">
    <source>
        <dbReference type="Proteomes" id="UP001431693"/>
    </source>
</evidence>
<feature type="domain" description="Peptidase C39-like" evidence="2">
    <location>
        <begin position="85"/>
        <end position="217"/>
    </location>
</feature>
<comment type="caution">
    <text evidence="3">The sequence shown here is derived from an EMBL/GenBank/DDBJ whole genome shotgun (WGS) entry which is preliminary data.</text>
</comment>
<evidence type="ECO:0000259" key="2">
    <source>
        <dbReference type="Pfam" id="PF13529"/>
    </source>
</evidence>
<dbReference type="InterPro" id="IPR039564">
    <property type="entry name" value="Peptidase_C39-like"/>
</dbReference>
<keyword evidence="1" id="KW-0472">Membrane</keyword>
<keyword evidence="4" id="KW-1185">Reference proteome</keyword>
<reference evidence="3" key="1">
    <citation type="submission" date="2023-05" db="EMBL/GenBank/DDBJ databases">
        <title>[olsenella] sp. nov., isolated from a pig farm feces dump.</title>
        <authorList>
            <person name="Chang Y.-H."/>
        </authorList>
    </citation>
    <scope>NUCLEOTIDE SEQUENCE</scope>
    <source>
        <strain evidence="3">YH-ols2217</strain>
    </source>
</reference>
<evidence type="ECO:0000313" key="3">
    <source>
        <dbReference type="EMBL" id="MDJ1129362.1"/>
    </source>
</evidence>
<proteinExistence type="predicted"/>
<dbReference type="Gene3D" id="3.90.70.10">
    <property type="entry name" value="Cysteine proteinases"/>
    <property type="match status" value="1"/>
</dbReference>
<name>A0ABT6ZJX5_9ACTN</name>
<accession>A0ABT6ZJX5</accession>
<dbReference type="EMBL" id="JASJEX010000002">
    <property type="protein sequence ID" value="MDJ1129362.1"/>
    <property type="molecule type" value="Genomic_DNA"/>
</dbReference>
<dbReference type="Proteomes" id="UP001431693">
    <property type="component" value="Unassembled WGS sequence"/>
</dbReference>
<gene>
    <name evidence="3" type="ORF">QJ043_04625</name>
</gene>
<dbReference type="RefSeq" id="WP_283713562.1">
    <property type="nucleotide sequence ID" value="NZ_JASJEW010000005.1"/>
</dbReference>
<organism evidence="3 4">
    <name type="scientific">Kribbibacterium absianum</name>
    <dbReference type="NCBI Taxonomy" id="3044210"/>
    <lineage>
        <taxon>Bacteria</taxon>
        <taxon>Bacillati</taxon>
        <taxon>Actinomycetota</taxon>
        <taxon>Coriobacteriia</taxon>
        <taxon>Coriobacteriales</taxon>
        <taxon>Kribbibacteriaceae</taxon>
        <taxon>Kribbibacterium</taxon>
    </lineage>
</organism>
<feature type="transmembrane region" description="Helical" evidence="1">
    <location>
        <begin position="42"/>
        <end position="62"/>
    </location>
</feature>
<sequence>MSHIQTPVYVSYEKVSRAGIARACSNEFPSPRPWEAPPRRRWPFVVLALVVVAAVLFTWGLAHASSAVAAPYLSDSPSTWRAGHVPALYQTDPQWADEPYAGATIGSSGCGPTCLAAVAIALTGNESLTPPVVAAYSEGNGHVDDGLTAWTLMTDGARGLGLDGREEPATVEAVTGALEAGRPVIASMGPGDFTSTGHFIVLTSLGTDGTVHVMDPNSQPRTRQGWDLAQVLGQARGLWSFSAA</sequence>